<dbReference type="InterPro" id="IPR013078">
    <property type="entry name" value="His_Pase_superF_clade-1"/>
</dbReference>
<protein>
    <submittedName>
        <fullName evidence="4">Phosphoglycerate mutase</fullName>
    </submittedName>
</protein>
<dbReference type="Gene3D" id="3.40.50.300">
    <property type="entry name" value="P-loop containing nucleotide triphosphate hydrolases"/>
    <property type="match status" value="1"/>
</dbReference>
<dbReference type="OrthoDB" id="267323at2759"/>
<keyword evidence="2" id="KW-0067">ATP-binding</keyword>
<dbReference type="InterPro" id="IPR013079">
    <property type="entry name" value="6Phosfructo_kin"/>
</dbReference>
<dbReference type="PANTHER" id="PTHR10606:SF32">
    <property type="entry name" value="6-PHOSPHOFRUCTO-2-KINASE 1"/>
    <property type="match status" value="1"/>
</dbReference>
<dbReference type="InterPro" id="IPR029033">
    <property type="entry name" value="His_PPase_superfam"/>
</dbReference>
<dbReference type="STRING" id="1202772.A0A1V9Y619"/>
<sequence length="458" mass="52496">MAVLEAQKLVRRGSRIVVEADGMWSFESMSFKRLVLITVGLPARGKSFVMRKLTKYTAWLGFPTKIFNAGNYRRQEGMAAQDAAFFDSENVAAKRIRDELAMEALMELIAWIEDGGHVAVFDATNTTKERRELVYQTLKNVPNIQIMFIENICDSTPMLEANYLRKLKNDDYINADPDTALADFKERVAKYEAVYETIEDSENDGRICYVKVFNAGEKVQARFCQSFLPSQAVSFLQNIHLFERKLWLVRPGPNRNGVQHILGGDEELTEDGHVVAHALAEFMMTAIAETKRPIDVWHSTMKRAKQTSAYIPREHVKRVVKTTLLNELGGGDFEGFTRDELASYYPRHFEARQKDKLRYRYPGAGGESYIDVICRLRPLIIEFERKKRDCLIICSESIMRCLMGYFMGVTAEDLPHLPTKVGIVYELSPHRDGCDIKELSLDLPDQLKETLDNYMRDL</sequence>
<dbReference type="PANTHER" id="PTHR10606">
    <property type="entry name" value="6-PHOSPHOFRUCTO-2-KINASE/FRUCTOSE-2,6-BISPHOSPHATASE"/>
    <property type="match status" value="1"/>
</dbReference>
<evidence type="ECO:0000256" key="2">
    <source>
        <dbReference type="ARBA" id="ARBA00022840"/>
    </source>
</evidence>
<dbReference type="GO" id="GO:0006000">
    <property type="term" value="P:fructose metabolic process"/>
    <property type="evidence" value="ECO:0007669"/>
    <property type="project" value="InterPro"/>
</dbReference>
<dbReference type="PIRSF" id="PIRSF000709">
    <property type="entry name" value="6PFK_2-Ptase"/>
    <property type="match status" value="1"/>
</dbReference>
<evidence type="ECO:0000313" key="5">
    <source>
        <dbReference type="Proteomes" id="UP000243579"/>
    </source>
</evidence>
<reference evidence="4 5" key="1">
    <citation type="journal article" date="2014" name="Genome Biol. Evol.">
        <title>The secreted proteins of Achlya hypogyna and Thraustotheca clavata identify the ancestral oomycete secretome and reveal gene acquisitions by horizontal gene transfer.</title>
        <authorList>
            <person name="Misner I."/>
            <person name="Blouin N."/>
            <person name="Leonard G."/>
            <person name="Richards T.A."/>
            <person name="Lane C.E."/>
        </authorList>
    </citation>
    <scope>NUCLEOTIDE SEQUENCE [LARGE SCALE GENOMIC DNA]</scope>
    <source>
        <strain evidence="4 5">ATCC 48635</strain>
    </source>
</reference>
<keyword evidence="5" id="KW-1185">Reference proteome</keyword>
<dbReference type="Pfam" id="PF00300">
    <property type="entry name" value="His_Phos_1"/>
    <property type="match status" value="1"/>
</dbReference>
<accession>A0A1V9Y619</accession>
<proteinExistence type="predicted"/>
<evidence type="ECO:0000256" key="1">
    <source>
        <dbReference type="ARBA" id="ARBA00022741"/>
    </source>
</evidence>
<dbReference type="GO" id="GO:0005524">
    <property type="term" value="F:ATP binding"/>
    <property type="evidence" value="ECO:0007669"/>
    <property type="project" value="UniProtKB-KW"/>
</dbReference>
<dbReference type="GO" id="GO:0005829">
    <property type="term" value="C:cytosol"/>
    <property type="evidence" value="ECO:0007669"/>
    <property type="project" value="TreeGrafter"/>
</dbReference>
<dbReference type="AlphaFoldDB" id="A0A1V9Y619"/>
<dbReference type="Gene3D" id="3.40.50.1240">
    <property type="entry name" value="Phosphoglycerate mutase-like"/>
    <property type="match status" value="1"/>
</dbReference>
<name>A0A1V9Y619_ACHHY</name>
<dbReference type="Proteomes" id="UP000243579">
    <property type="component" value="Unassembled WGS sequence"/>
</dbReference>
<evidence type="ECO:0000313" key="4">
    <source>
        <dbReference type="EMBL" id="OQR81154.1"/>
    </source>
</evidence>
<dbReference type="CDD" id="cd07067">
    <property type="entry name" value="HP_PGM_like"/>
    <property type="match status" value="1"/>
</dbReference>
<dbReference type="GO" id="GO:0003873">
    <property type="term" value="F:6-phosphofructo-2-kinase activity"/>
    <property type="evidence" value="ECO:0007669"/>
    <property type="project" value="InterPro"/>
</dbReference>
<keyword evidence="1" id="KW-0547">Nucleotide-binding</keyword>
<dbReference type="FunFam" id="3.40.50.300:FF:000644">
    <property type="entry name" value="GpmB, Fructose-2,6-bisphosphatase"/>
    <property type="match status" value="1"/>
</dbReference>
<dbReference type="Pfam" id="PF01591">
    <property type="entry name" value="6PF2K"/>
    <property type="match status" value="1"/>
</dbReference>
<dbReference type="EMBL" id="JNBR01002830">
    <property type="protein sequence ID" value="OQR81154.1"/>
    <property type="molecule type" value="Genomic_DNA"/>
</dbReference>
<organism evidence="4 5">
    <name type="scientific">Achlya hypogyna</name>
    <name type="common">Oomycete</name>
    <name type="synonym">Protoachlya hypogyna</name>
    <dbReference type="NCBI Taxonomy" id="1202772"/>
    <lineage>
        <taxon>Eukaryota</taxon>
        <taxon>Sar</taxon>
        <taxon>Stramenopiles</taxon>
        <taxon>Oomycota</taxon>
        <taxon>Saprolegniomycetes</taxon>
        <taxon>Saprolegniales</taxon>
        <taxon>Achlyaceae</taxon>
        <taxon>Achlya</taxon>
    </lineage>
</organism>
<dbReference type="SUPFAM" id="SSF53254">
    <property type="entry name" value="Phosphoglycerate mutase-like"/>
    <property type="match status" value="1"/>
</dbReference>
<dbReference type="GO" id="GO:0006003">
    <property type="term" value="P:fructose 2,6-bisphosphate metabolic process"/>
    <property type="evidence" value="ECO:0007669"/>
    <property type="project" value="InterPro"/>
</dbReference>
<dbReference type="PRINTS" id="PR00991">
    <property type="entry name" value="6PFRUCTKNASE"/>
</dbReference>
<dbReference type="SUPFAM" id="SSF52540">
    <property type="entry name" value="P-loop containing nucleoside triphosphate hydrolases"/>
    <property type="match status" value="1"/>
</dbReference>
<feature type="domain" description="6-phosphofructo-2-kinase" evidence="3">
    <location>
        <begin position="29"/>
        <end position="241"/>
    </location>
</feature>
<gene>
    <name evidence="4" type="ORF">ACHHYP_16706</name>
</gene>
<dbReference type="SMART" id="SM00855">
    <property type="entry name" value="PGAM"/>
    <property type="match status" value="1"/>
</dbReference>
<evidence type="ECO:0000259" key="3">
    <source>
        <dbReference type="Pfam" id="PF01591"/>
    </source>
</evidence>
<dbReference type="InterPro" id="IPR027417">
    <property type="entry name" value="P-loop_NTPase"/>
</dbReference>
<dbReference type="InterPro" id="IPR003094">
    <property type="entry name" value="6Pfruct_kin"/>
</dbReference>
<comment type="caution">
    <text evidence="4">The sequence shown here is derived from an EMBL/GenBank/DDBJ whole genome shotgun (WGS) entry which is preliminary data.</text>
</comment>